<evidence type="ECO:0000313" key="9">
    <source>
        <dbReference type="Proteomes" id="UP000568380"/>
    </source>
</evidence>
<sequence>MGSYLKLELLRSVRNTTGLIMLTVFPLVLYLLWTKVLRVVPAGPQQVDFAAYTMVSMAVYGAMGGALFIGGAIAMERSKGWLRQLAVTPLPAHGYISAKLIAGATGVLPSILVVLGGGALISGVRLPPGTWPALVVLIWVGVMPFAALGVTFGYTMNGQAANLAMIAVFFGLSVLGGLWLPVQLMPEFMRTLAEYSPAYQAGSLGWRVLAGDWPTVKSLVVLAGWTLLFSGLASWRYRRAL</sequence>
<proteinExistence type="predicted"/>
<organism evidence="8 9">
    <name type="scientific">Nonomuraea endophytica</name>
    <dbReference type="NCBI Taxonomy" id="714136"/>
    <lineage>
        <taxon>Bacteria</taxon>
        <taxon>Bacillati</taxon>
        <taxon>Actinomycetota</taxon>
        <taxon>Actinomycetes</taxon>
        <taxon>Streptosporangiales</taxon>
        <taxon>Streptosporangiaceae</taxon>
        <taxon>Nonomuraea</taxon>
    </lineage>
</organism>
<dbReference type="PIRSF" id="PIRSF006648">
    <property type="entry name" value="DrrB"/>
    <property type="match status" value="1"/>
</dbReference>
<evidence type="ECO:0000256" key="4">
    <source>
        <dbReference type="ARBA" id="ARBA00023136"/>
    </source>
</evidence>
<evidence type="ECO:0000256" key="6">
    <source>
        <dbReference type="SAM" id="Phobius"/>
    </source>
</evidence>
<dbReference type="InterPro" id="IPR051328">
    <property type="entry name" value="T7SS_ABC-Transporter"/>
</dbReference>
<keyword evidence="2 6" id="KW-0812">Transmembrane</keyword>
<reference evidence="8 9" key="1">
    <citation type="submission" date="2020-08" db="EMBL/GenBank/DDBJ databases">
        <title>Genomic Encyclopedia of Type Strains, Phase IV (KMG-IV): sequencing the most valuable type-strain genomes for metagenomic binning, comparative biology and taxonomic classification.</title>
        <authorList>
            <person name="Goeker M."/>
        </authorList>
    </citation>
    <scope>NUCLEOTIDE SEQUENCE [LARGE SCALE GENOMIC DNA]</scope>
    <source>
        <strain evidence="8 9">DSM 45385</strain>
    </source>
</reference>
<dbReference type="GO" id="GO:0043190">
    <property type="term" value="C:ATP-binding cassette (ABC) transporter complex"/>
    <property type="evidence" value="ECO:0007669"/>
    <property type="project" value="InterPro"/>
</dbReference>
<keyword evidence="3 6" id="KW-1133">Transmembrane helix</keyword>
<evidence type="ECO:0000256" key="3">
    <source>
        <dbReference type="ARBA" id="ARBA00022989"/>
    </source>
</evidence>
<dbReference type="GO" id="GO:0046677">
    <property type="term" value="P:response to antibiotic"/>
    <property type="evidence" value="ECO:0007669"/>
    <property type="project" value="UniProtKB-KW"/>
</dbReference>
<dbReference type="Pfam" id="PF12698">
    <property type="entry name" value="ABC2_membrane_3"/>
    <property type="match status" value="1"/>
</dbReference>
<dbReference type="Proteomes" id="UP000568380">
    <property type="component" value="Unassembled WGS sequence"/>
</dbReference>
<evidence type="ECO:0000256" key="1">
    <source>
        <dbReference type="ARBA" id="ARBA00004141"/>
    </source>
</evidence>
<dbReference type="InterPro" id="IPR000412">
    <property type="entry name" value="ABC_2_transport"/>
</dbReference>
<evidence type="ECO:0000259" key="7">
    <source>
        <dbReference type="Pfam" id="PF12698"/>
    </source>
</evidence>
<comment type="subcellular location">
    <subcellularLocation>
        <location evidence="1">Membrane</location>
        <topology evidence="1">Multi-pass membrane protein</topology>
    </subcellularLocation>
</comment>
<dbReference type="RefSeq" id="WP_184970194.1">
    <property type="nucleotide sequence ID" value="NZ_JACHIN010000012.1"/>
</dbReference>
<feature type="transmembrane region" description="Helical" evidence="6">
    <location>
        <begin position="161"/>
        <end position="182"/>
    </location>
</feature>
<dbReference type="EMBL" id="JACHIN010000012">
    <property type="protein sequence ID" value="MBB5082205.1"/>
    <property type="molecule type" value="Genomic_DNA"/>
</dbReference>
<protein>
    <submittedName>
        <fullName evidence="8">ABC-2 type transport system permease protein</fullName>
    </submittedName>
</protein>
<dbReference type="PANTHER" id="PTHR43077">
    <property type="entry name" value="TRANSPORT PERMEASE YVFS-RELATED"/>
    <property type="match status" value="1"/>
</dbReference>
<gene>
    <name evidence="8" type="ORF">HNR40_007700</name>
</gene>
<evidence type="ECO:0000313" key="8">
    <source>
        <dbReference type="EMBL" id="MBB5082205.1"/>
    </source>
</evidence>
<feature type="transmembrane region" description="Helical" evidence="6">
    <location>
        <begin position="12"/>
        <end position="33"/>
    </location>
</feature>
<feature type="transmembrane region" description="Helical" evidence="6">
    <location>
        <begin position="96"/>
        <end position="121"/>
    </location>
</feature>
<keyword evidence="4 6" id="KW-0472">Membrane</keyword>
<name>A0A7W8ABL4_9ACTN</name>
<keyword evidence="5" id="KW-0046">Antibiotic resistance</keyword>
<dbReference type="PANTHER" id="PTHR43077:SF11">
    <property type="entry name" value="TRANSPORT PERMEASE YVFS-RELATED"/>
    <property type="match status" value="1"/>
</dbReference>
<feature type="domain" description="ABC-2 type transporter transmembrane" evidence="7">
    <location>
        <begin position="45"/>
        <end position="234"/>
    </location>
</feature>
<dbReference type="GO" id="GO:0140359">
    <property type="term" value="F:ABC-type transporter activity"/>
    <property type="evidence" value="ECO:0007669"/>
    <property type="project" value="InterPro"/>
</dbReference>
<accession>A0A7W8ABL4</accession>
<evidence type="ECO:0000256" key="5">
    <source>
        <dbReference type="ARBA" id="ARBA00023251"/>
    </source>
</evidence>
<dbReference type="InterPro" id="IPR013525">
    <property type="entry name" value="ABC2_TM"/>
</dbReference>
<keyword evidence="9" id="KW-1185">Reference proteome</keyword>
<comment type="caution">
    <text evidence="8">The sequence shown here is derived from an EMBL/GenBank/DDBJ whole genome shotgun (WGS) entry which is preliminary data.</text>
</comment>
<evidence type="ECO:0000256" key="2">
    <source>
        <dbReference type="ARBA" id="ARBA00022692"/>
    </source>
</evidence>
<feature type="transmembrane region" description="Helical" evidence="6">
    <location>
        <begin position="133"/>
        <end position="154"/>
    </location>
</feature>
<feature type="transmembrane region" description="Helical" evidence="6">
    <location>
        <begin position="216"/>
        <end position="235"/>
    </location>
</feature>
<feature type="transmembrane region" description="Helical" evidence="6">
    <location>
        <begin position="53"/>
        <end position="75"/>
    </location>
</feature>
<dbReference type="AlphaFoldDB" id="A0A7W8ABL4"/>